<gene>
    <name evidence="4" type="ORF">SAMN05443637_12188</name>
</gene>
<dbReference type="STRING" id="1848.SAMN05443637_12188"/>
<sequence length="391" mass="41380">MKILVVHNRYRSGHPSGEDRVVDQERALLAAAGHDVDLFGRASDDIARMPLPQKALVPLRVPWNPAVRTELAAHLRRTRPDVVHVHSTFPLLSASVVAACADADVPAVATLHNYGQVCATGTLHRAGARCTQCIPTRGAAAVWHGCYRNSRLASVPVALALGANRQRWRTGIRRFLCISAAQRDLLVAAGMPGERLVVQHNIVPEPPERRTGPGEHVLFLGRLSPEKGVPVLLRAWERIGPRLGLPLLLVGSGTLDDTVAAWAAGRADVRMLGLRSRAECAHLVARATAVVAPSVWPEAFGLVAVEAMAAGVPVVAAASGALPEIVEHRVTGLLHEPGDAVGLAAALAEVVEPACNAALGHAARADYLRRFAPEVGVPALVAQYEAAIAGR</sequence>
<dbReference type="Proteomes" id="UP000184363">
    <property type="component" value="Unassembled WGS sequence"/>
</dbReference>
<dbReference type="PANTHER" id="PTHR45947:SF13">
    <property type="entry name" value="TRANSFERASE"/>
    <property type="match status" value="1"/>
</dbReference>
<evidence type="ECO:0000313" key="4">
    <source>
        <dbReference type="EMBL" id="SHL22021.1"/>
    </source>
</evidence>
<keyword evidence="5" id="KW-1185">Reference proteome</keyword>
<dbReference type="InterPro" id="IPR050194">
    <property type="entry name" value="Glycosyltransferase_grp1"/>
</dbReference>
<dbReference type="SUPFAM" id="SSF53756">
    <property type="entry name" value="UDP-Glycosyltransferase/glycogen phosphorylase"/>
    <property type="match status" value="1"/>
</dbReference>
<evidence type="ECO:0000259" key="3">
    <source>
        <dbReference type="Pfam" id="PF13439"/>
    </source>
</evidence>
<proteinExistence type="predicted"/>
<reference evidence="4 5" key="1">
    <citation type="submission" date="2016-11" db="EMBL/GenBank/DDBJ databases">
        <authorList>
            <person name="Jaros S."/>
            <person name="Januszkiewicz K."/>
            <person name="Wedrychowicz H."/>
        </authorList>
    </citation>
    <scope>NUCLEOTIDE SEQUENCE [LARGE SCALE GENOMIC DNA]</scope>
    <source>
        <strain evidence="4 5">DSM 43832</strain>
    </source>
</reference>
<dbReference type="EMBL" id="FRAP01000021">
    <property type="protein sequence ID" value="SHL22021.1"/>
    <property type="molecule type" value="Genomic_DNA"/>
</dbReference>
<dbReference type="InterPro" id="IPR028098">
    <property type="entry name" value="Glyco_trans_4-like_N"/>
</dbReference>
<dbReference type="Gene3D" id="3.40.50.2000">
    <property type="entry name" value="Glycogen Phosphorylase B"/>
    <property type="match status" value="2"/>
</dbReference>
<evidence type="ECO:0000256" key="2">
    <source>
        <dbReference type="ARBA" id="ARBA00022679"/>
    </source>
</evidence>
<dbReference type="Pfam" id="PF13692">
    <property type="entry name" value="Glyco_trans_1_4"/>
    <property type="match status" value="1"/>
</dbReference>
<keyword evidence="1" id="KW-0328">Glycosyltransferase</keyword>
<organism evidence="4 5">
    <name type="scientific">Pseudonocardia thermophila</name>
    <dbReference type="NCBI Taxonomy" id="1848"/>
    <lineage>
        <taxon>Bacteria</taxon>
        <taxon>Bacillati</taxon>
        <taxon>Actinomycetota</taxon>
        <taxon>Actinomycetes</taxon>
        <taxon>Pseudonocardiales</taxon>
        <taxon>Pseudonocardiaceae</taxon>
        <taxon>Pseudonocardia</taxon>
    </lineage>
</organism>
<dbReference type="Pfam" id="PF13439">
    <property type="entry name" value="Glyco_transf_4"/>
    <property type="match status" value="1"/>
</dbReference>
<keyword evidence="2 4" id="KW-0808">Transferase</keyword>
<dbReference type="PANTHER" id="PTHR45947">
    <property type="entry name" value="SULFOQUINOVOSYL TRANSFERASE SQD2"/>
    <property type="match status" value="1"/>
</dbReference>
<dbReference type="OrthoDB" id="9787111at2"/>
<protein>
    <submittedName>
        <fullName evidence="4">Glycosyltransferase involved in cell wall bisynthesis</fullName>
    </submittedName>
</protein>
<accession>A0A1M6YUN8</accession>
<evidence type="ECO:0000313" key="5">
    <source>
        <dbReference type="Proteomes" id="UP000184363"/>
    </source>
</evidence>
<evidence type="ECO:0000256" key="1">
    <source>
        <dbReference type="ARBA" id="ARBA00022676"/>
    </source>
</evidence>
<name>A0A1M6YUN8_PSETH</name>
<dbReference type="GO" id="GO:1901137">
    <property type="term" value="P:carbohydrate derivative biosynthetic process"/>
    <property type="evidence" value="ECO:0007669"/>
    <property type="project" value="UniProtKB-ARBA"/>
</dbReference>
<dbReference type="AlphaFoldDB" id="A0A1M6YUN8"/>
<feature type="domain" description="Glycosyltransferase subfamily 4-like N-terminal" evidence="3">
    <location>
        <begin position="20"/>
        <end position="203"/>
    </location>
</feature>
<dbReference type="GO" id="GO:0016757">
    <property type="term" value="F:glycosyltransferase activity"/>
    <property type="evidence" value="ECO:0007669"/>
    <property type="project" value="UniProtKB-KW"/>
</dbReference>
<dbReference type="RefSeq" id="WP_073459595.1">
    <property type="nucleotide sequence ID" value="NZ_CALGVN010000008.1"/>
</dbReference>